<dbReference type="SUPFAM" id="SSF56281">
    <property type="entry name" value="Metallo-hydrolase/oxidoreductase"/>
    <property type="match status" value="1"/>
</dbReference>
<feature type="domain" description="Metallo-beta-lactamase" evidence="1">
    <location>
        <begin position="26"/>
        <end position="234"/>
    </location>
</feature>
<evidence type="ECO:0000313" key="3">
    <source>
        <dbReference type="Proteomes" id="UP000010467"/>
    </source>
</evidence>
<dbReference type="PANTHER" id="PTHR42951">
    <property type="entry name" value="METALLO-BETA-LACTAMASE DOMAIN-CONTAINING"/>
    <property type="match status" value="1"/>
</dbReference>
<dbReference type="SMART" id="SM00849">
    <property type="entry name" value="Lactamase_B"/>
    <property type="match status" value="1"/>
</dbReference>
<dbReference type="GO" id="GO:0016787">
    <property type="term" value="F:hydrolase activity"/>
    <property type="evidence" value="ECO:0007669"/>
    <property type="project" value="UniProtKB-KW"/>
</dbReference>
<organism evidence="2 3">
    <name type="scientific">Deinococcus peraridilitoris (strain DSM 19664 / LMG 22246 / CIP 109416 / KR-200)</name>
    <dbReference type="NCBI Taxonomy" id="937777"/>
    <lineage>
        <taxon>Bacteria</taxon>
        <taxon>Thermotogati</taxon>
        <taxon>Deinococcota</taxon>
        <taxon>Deinococci</taxon>
        <taxon>Deinococcales</taxon>
        <taxon>Deinococcaceae</taxon>
        <taxon>Deinococcus</taxon>
    </lineage>
</organism>
<dbReference type="CDD" id="cd07721">
    <property type="entry name" value="yflN-like_MBL-fold"/>
    <property type="match status" value="1"/>
</dbReference>
<name>K9ZZX1_DEIPD</name>
<protein>
    <submittedName>
        <fullName evidence="2">Zn-dependent hydrolase, glyoxylase</fullName>
    </submittedName>
</protein>
<sequence length="311" mass="33926">MKMKRLSPVGGLQELRPDVARLLLVMVNVYIIGQRQGPWVLVDAGLHGTAGTIARVAEERQGRPPEAIILTHGHFDHVGALKELIERWQVPIYAHPLELPYLTGLSAYPPPDPGVSMGAMALSSPLYPAGPFDFRPHVHPLPEDGHLPGAPGWRWLPTPGHSPGHVSLWREADRTLIVGDAFVTTAQESVFSALTQFPTEVRRPPAYFTPDWNAARESVVQLEALQPDLAATGHGTPMWNELLRQELRVLARNFDTLARPRNGRYTLEGATADERGVQSVPPLPAADPNSGMKVGIALGALALGALFTLRR</sequence>
<dbReference type="InterPro" id="IPR036866">
    <property type="entry name" value="RibonucZ/Hydroxyglut_hydro"/>
</dbReference>
<dbReference type="KEGG" id="dpd:Deipe_0741"/>
<dbReference type="InterPro" id="IPR001279">
    <property type="entry name" value="Metallo-B-lactamas"/>
</dbReference>
<dbReference type="HOGENOM" id="CLU_030571_2_0_0"/>
<reference evidence="3" key="1">
    <citation type="submission" date="2012-03" db="EMBL/GenBank/DDBJ databases">
        <title>Complete sequence of chromosome of Deinococcus peraridilitoris DSM 19664.</title>
        <authorList>
            <person name="Lucas S."/>
            <person name="Copeland A."/>
            <person name="Lapidus A."/>
            <person name="Glavina del Rio T."/>
            <person name="Dalin E."/>
            <person name="Tice H."/>
            <person name="Bruce D."/>
            <person name="Goodwin L."/>
            <person name="Pitluck S."/>
            <person name="Peters L."/>
            <person name="Mikhailova N."/>
            <person name="Lu M."/>
            <person name="Kyrpides N."/>
            <person name="Mavromatis K."/>
            <person name="Ivanova N."/>
            <person name="Brettin T."/>
            <person name="Detter J.C."/>
            <person name="Han C."/>
            <person name="Larimer F."/>
            <person name="Land M."/>
            <person name="Hauser L."/>
            <person name="Markowitz V."/>
            <person name="Cheng J.-F."/>
            <person name="Hugenholtz P."/>
            <person name="Woyke T."/>
            <person name="Wu D."/>
            <person name="Pukall R."/>
            <person name="Steenblock K."/>
            <person name="Brambilla E."/>
            <person name="Klenk H.-P."/>
            <person name="Eisen J.A."/>
        </authorList>
    </citation>
    <scope>NUCLEOTIDE SEQUENCE [LARGE SCALE GENOMIC DNA]</scope>
    <source>
        <strain evidence="3">DSM 19664 / LMG 22246 / CIP 109416 / KR-200</strain>
    </source>
</reference>
<dbReference type="Proteomes" id="UP000010467">
    <property type="component" value="Chromosome"/>
</dbReference>
<evidence type="ECO:0000313" key="2">
    <source>
        <dbReference type="EMBL" id="AFZ66320.1"/>
    </source>
</evidence>
<dbReference type="EMBL" id="CP003382">
    <property type="protein sequence ID" value="AFZ66320.1"/>
    <property type="molecule type" value="Genomic_DNA"/>
</dbReference>
<dbReference type="OrthoDB" id="9802248at2"/>
<dbReference type="AlphaFoldDB" id="K9ZZX1"/>
<dbReference type="RefSeq" id="WP_015234630.1">
    <property type="nucleotide sequence ID" value="NC_019793.1"/>
</dbReference>
<keyword evidence="3" id="KW-1185">Reference proteome</keyword>
<dbReference type="eggNOG" id="COG0491">
    <property type="taxonomic scope" value="Bacteria"/>
</dbReference>
<proteinExistence type="predicted"/>
<dbReference type="Pfam" id="PF00753">
    <property type="entry name" value="Lactamase_B"/>
    <property type="match status" value="1"/>
</dbReference>
<dbReference type="PATRIC" id="fig|937777.3.peg.747"/>
<dbReference type="STRING" id="937777.Deipe_0741"/>
<dbReference type="PANTHER" id="PTHR42951:SF17">
    <property type="entry name" value="METALLO-BETA-LACTAMASE DOMAIN-CONTAINING PROTEIN"/>
    <property type="match status" value="1"/>
</dbReference>
<accession>K9ZZX1</accession>
<dbReference type="InterPro" id="IPR050855">
    <property type="entry name" value="NDM-1-like"/>
</dbReference>
<dbReference type="Gene3D" id="3.60.15.10">
    <property type="entry name" value="Ribonuclease Z/Hydroxyacylglutathione hydrolase-like"/>
    <property type="match status" value="1"/>
</dbReference>
<keyword evidence="2" id="KW-0378">Hydrolase</keyword>
<gene>
    <name evidence="2" type="ordered locus">Deipe_0741</name>
</gene>
<evidence type="ECO:0000259" key="1">
    <source>
        <dbReference type="SMART" id="SM00849"/>
    </source>
</evidence>